<dbReference type="AlphaFoldDB" id="A0A4Q5M4H1"/>
<name>A0A4Q5M4H1_9BACT</name>
<dbReference type="Gene3D" id="3.10.450.50">
    <property type="match status" value="1"/>
</dbReference>
<accession>A0A4Q5M4H1</accession>
<evidence type="ECO:0000313" key="3">
    <source>
        <dbReference type="Proteomes" id="UP000293162"/>
    </source>
</evidence>
<gene>
    <name evidence="2" type="ORF">EWM59_03005</name>
</gene>
<dbReference type="Pfam" id="PF12680">
    <property type="entry name" value="SnoaL_2"/>
    <property type="match status" value="1"/>
</dbReference>
<evidence type="ECO:0000259" key="1">
    <source>
        <dbReference type="Pfam" id="PF12680"/>
    </source>
</evidence>
<reference evidence="2 3" key="1">
    <citation type="submission" date="2019-02" db="EMBL/GenBank/DDBJ databases">
        <title>Bacterial novel species Emticicia sp. 17J42-9 isolated from soil.</title>
        <authorList>
            <person name="Jung H.-Y."/>
        </authorList>
    </citation>
    <scope>NUCLEOTIDE SEQUENCE [LARGE SCALE GENOMIC DNA]</scope>
    <source>
        <strain evidence="2 3">17J42-9</strain>
    </source>
</reference>
<dbReference type="OrthoDB" id="6692273at2"/>
<feature type="domain" description="SnoaL-like" evidence="1">
    <location>
        <begin position="31"/>
        <end position="131"/>
    </location>
</feature>
<organism evidence="2 3">
    <name type="scientific">Emticicia agri</name>
    <dbReference type="NCBI Taxonomy" id="2492393"/>
    <lineage>
        <taxon>Bacteria</taxon>
        <taxon>Pseudomonadati</taxon>
        <taxon>Bacteroidota</taxon>
        <taxon>Cytophagia</taxon>
        <taxon>Cytophagales</taxon>
        <taxon>Leadbetterellaceae</taxon>
        <taxon>Emticicia</taxon>
    </lineage>
</organism>
<dbReference type="EMBL" id="SEWF01000003">
    <property type="protein sequence ID" value="RYU97268.1"/>
    <property type="molecule type" value="Genomic_DNA"/>
</dbReference>
<dbReference type="Proteomes" id="UP000293162">
    <property type="component" value="Unassembled WGS sequence"/>
</dbReference>
<comment type="caution">
    <text evidence="2">The sequence shown here is derived from an EMBL/GenBank/DDBJ whole genome shotgun (WGS) entry which is preliminary data.</text>
</comment>
<protein>
    <recommendedName>
        <fullName evidence="1">SnoaL-like domain-containing protein</fullName>
    </recommendedName>
</protein>
<dbReference type="InterPro" id="IPR032710">
    <property type="entry name" value="NTF2-like_dom_sf"/>
</dbReference>
<dbReference type="RefSeq" id="WP_130019464.1">
    <property type="nucleotide sequence ID" value="NZ_SEWF01000003.1"/>
</dbReference>
<dbReference type="InterPro" id="IPR037401">
    <property type="entry name" value="SnoaL-like"/>
</dbReference>
<evidence type="ECO:0000313" key="2">
    <source>
        <dbReference type="EMBL" id="RYU97268.1"/>
    </source>
</evidence>
<keyword evidence="3" id="KW-1185">Reference proteome</keyword>
<sequence>MKKIIAIAVLVLISIAAKFPKNSKAEIARKGFTAAINKDVTAFEEICDSNVVISIYTDGAESSKTVFKGKEGAMAFMEHRNNFEVYNFTNMQFKELGEKVVITGRFEGKLIGKPDFTKDYVGVAVFKDDKVLYYYAF</sequence>
<proteinExistence type="predicted"/>
<dbReference type="SUPFAM" id="SSF54427">
    <property type="entry name" value="NTF2-like"/>
    <property type="match status" value="1"/>
</dbReference>